<keyword evidence="1" id="KW-0805">Transcription regulation</keyword>
<dbReference type="PANTHER" id="PTHR33154">
    <property type="entry name" value="TRANSCRIPTIONAL REGULATOR, ARSR FAMILY"/>
    <property type="match status" value="1"/>
</dbReference>
<dbReference type="InterPro" id="IPR036388">
    <property type="entry name" value="WH-like_DNA-bd_sf"/>
</dbReference>
<keyword evidence="3" id="KW-0804">Transcription</keyword>
<evidence type="ECO:0000313" key="5">
    <source>
        <dbReference type="EMBL" id="ACL67244.1"/>
    </source>
</evidence>
<evidence type="ECO:0000256" key="1">
    <source>
        <dbReference type="ARBA" id="ARBA00023015"/>
    </source>
</evidence>
<name>B8J8F8_ANAD2</name>
<evidence type="ECO:0000259" key="4">
    <source>
        <dbReference type="PROSITE" id="PS50987"/>
    </source>
</evidence>
<evidence type="ECO:0000256" key="3">
    <source>
        <dbReference type="ARBA" id="ARBA00023163"/>
    </source>
</evidence>
<evidence type="ECO:0000256" key="2">
    <source>
        <dbReference type="ARBA" id="ARBA00023125"/>
    </source>
</evidence>
<evidence type="ECO:0000313" key="6">
    <source>
        <dbReference type="Proteomes" id="UP000007089"/>
    </source>
</evidence>
<dbReference type="EMBL" id="CP001359">
    <property type="protein sequence ID" value="ACL67244.1"/>
    <property type="molecule type" value="Genomic_DNA"/>
</dbReference>
<dbReference type="Gene3D" id="1.10.10.10">
    <property type="entry name" value="Winged helix-like DNA-binding domain superfamily/Winged helix DNA-binding domain"/>
    <property type="match status" value="1"/>
</dbReference>
<dbReference type="PRINTS" id="PR00778">
    <property type="entry name" value="HTHARSR"/>
</dbReference>
<dbReference type="Pfam" id="PF01022">
    <property type="entry name" value="HTH_5"/>
    <property type="match status" value="1"/>
</dbReference>
<dbReference type="CDD" id="cd00090">
    <property type="entry name" value="HTH_ARSR"/>
    <property type="match status" value="1"/>
</dbReference>
<dbReference type="SMART" id="SM00418">
    <property type="entry name" value="HTH_ARSR"/>
    <property type="match status" value="1"/>
</dbReference>
<dbReference type="PROSITE" id="PS50987">
    <property type="entry name" value="HTH_ARSR_2"/>
    <property type="match status" value="1"/>
</dbReference>
<proteinExistence type="predicted"/>
<dbReference type="GO" id="GO:0003700">
    <property type="term" value="F:DNA-binding transcription factor activity"/>
    <property type="evidence" value="ECO:0007669"/>
    <property type="project" value="InterPro"/>
</dbReference>
<dbReference type="PANTHER" id="PTHR33154:SF33">
    <property type="entry name" value="TRANSCRIPTIONAL REPRESSOR SDPR"/>
    <property type="match status" value="1"/>
</dbReference>
<dbReference type="InterPro" id="IPR036390">
    <property type="entry name" value="WH_DNA-bd_sf"/>
</dbReference>
<dbReference type="HOGENOM" id="CLU_097806_0_3_7"/>
<dbReference type="InterPro" id="IPR011991">
    <property type="entry name" value="ArsR-like_HTH"/>
</dbReference>
<organism evidence="5 6">
    <name type="scientific">Anaeromyxobacter dehalogenans (strain ATCC BAA-258 / DSM 21875 / 2CP-1)</name>
    <dbReference type="NCBI Taxonomy" id="455488"/>
    <lineage>
        <taxon>Bacteria</taxon>
        <taxon>Pseudomonadati</taxon>
        <taxon>Myxococcota</taxon>
        <taxon>Myxococcia</taxon>
        <taxon>Myxococcales</taxon>
        <taxon>Cystobacterineae</taxon>
        <taxon>Anaeromyxobacteraceae</taxon>
        <taxon>Anaeromyxobacter</taxon>
    </lineage>
</organism>
<dbReference type="InterPro" id="IPR001845">
    <property type="entry name" value="HTH_ArsR_DNA-bd_dom"/>
</dbReference>
<keyword evidence="6" id="KW-1185">Reference proteome</keyword>
<dbReference type="NCBIfam" id="NF033788">
    <property type="entry name" value="HTH_metalloreg"/>
    <property type="match status" value="1"/>
</dbReference>
<protein>
    <submittedName>
        <fullName evidence="5">Transcriptional regulator, ArsR family</fullName>
    </submittedName>
</protein>
<feature type="domain" description="HTH arsR-type" evidence="4">
    <location>
        <begin position="1"/>
        <end position="89"/>
    </location>
</feature>
<gene>
    <name evidence="5" type="ordered locus">A2cp1_3921</name>
</gene>
<sequence>MPHVDVFSALASPIRREILWQLRKGPRAVNELARAFEVGRPAVSEHLQVLRRARLVREEPRGRERYYHLDPRPLSEVERWLETFERYWTQRLTALEDLLDEKGTR</sequence>
<dbReference type="InterPro" id="IPR051081">
    <property type="entry name" value="HTH_MetalResp_TranReg"/>
</dbReference>
<dbReference type="RefSeq" id="WP_015934973.1">
    <property type="nucleotide sequence ID" value="NC_011891.1"/>
</dbReference>
<dbReference type="KEGG" id="acp:A2cp1_3921"/>
<dbReference type="Proteomes" id="UP000007089">
    <property type="component" value="Chromosome"/>
</dbReference>
<dbReference type="AlphaFoldDB" id="B8J8F8"/>
<keyword evidence="2" id="KW-0238">DNA-binding</keyword>
<reference evidence="5" key="1">
    <citation type="submission" date="2009-01" db="EMBL/GenBank/DDBJ databases">
        <title>Complete sequence of Anaeromyxobacter dehalogenans 2CP-1.</title>
        <authorList>
            <consortium name="US DOE Joint Genome Institute"/>
            <person name="Lucas S."/>
            <person name="Copeland A."/>
            <person name="Lapidus A."/>
            <person name="Glavina del Rio T."/>
            <person name="Dalin E."/>
            <person name="Tice H."/>
            <person name="Bruce D."/>
            <person name="Goodwin L."/>
            <person name="Pitluck S."/>
            <person name="Saunders E."/>
            <person name="Brettin T."/>
            <person name="Detter J.C."/>
            <person name="Han C."/>
            <person name="Larimer F."/>
            <person name="Land M."/>
            <person name="Hauser L."/>
            <person name="Kyrpides N."/>
            <person name="Ovchinnikova G."/>
            <person name="Beliaev A.S."/>
            <person name="Richardson P."/>
        </authorList>
    </citation>
    <scope>NUCLEOTIDE SEQUENCE</scope>
    <source>
        <strain evidence="5">2CP-1</strain>
    </source>
</reference>
<accession>B8J8F8</accession>
<dbReference type="GO" id="GO:0003677">
    <property type="term" value="F:DNA binding"/>
    <property type="evidence" value="ECO:0007669"/>
    <property type="project" value="UniProtKB-KW"/>
</dbReference>
<dbReference type="SUPFAM" id="SSF46785">
    <property type="entry name" value="Winged helix' DNA-binding domain"/>
    <property type="match status" value="1"/>
</dbReference>